<dbReference type="AlphaFoldDB" id="A0A1D1VNX4"/>
<protein>
    <submittedName>
        <fullName evidence="1">Uncharacterized protein</fullName>
    </submittedName>
</protein>
<comment type="caution">
    <text evidence="1">The sequence shown here is derived from an EMBL/GenBank/DDBJ whole genome shotgun (WGS) entry which is preliminary data.</text>
</comment>
<evidence type="ECO:0000313" key="2">
    <source>
        <dbReference type="Proteomes" id="UP000186922"/>
    </source>
</evidence>
<accession>A0A1D1VNX4</accession>
<proteinExistence type="predicted"/>
<dbReference type="OrthoDB" id="447290at2759"/>
<name>A0A1D1VNX4_RAMVA</name>
<dbReference type="Proteomes" id="UP000186922">
    <property type="component" value="Unassembled WGS sequence"/>
</dbReference>
<sequence>MDDKDLRFGITEFLNEGAGGFDGQLKCRLSDFLVNEVDTNGEIVRLTKLGIDKDMLREAAPTISDAGPLTADLIELITQFLTSGKKTIEIPVGPGDSACQERLLSNSQYS</sequence>
<evidence type="ECO:0000313" key="1">
    <source>
        <dbReference type="EMBL" id="GAV03290.1"/>
    </source>
</evidence>
<dbReference type="STRING" id="947166.A0A1D1VNX4"/>
<keyword evidence="2" id="KW-1185">Reference proteome</keyword>
<gene>
    <name evidence="1" type="primary">RvY_13735-1</name>
    <name evidence="1" type="synonym">RvY_13735.1</name>
    <name evidence="1" type="ORF">RvY_13735</name>
</gene>
<dbReference type="EMBL" id="BDGG01000009">
    <property type="protein sequence ID" value="GAV03290.1"/>
    <property type="molecule type" value="Genomic_DNA"/>
</dbReference>
<organism evidence="1 2">
    <name type="scientific">Ramazzottius varieornatus</name>
    <name type="common">Water bear</name>
    <name type="synonym">Tardigrade</name>
    <dbReference type="NCBI Taxonomy" id="947166"/>
    <lineage>
        <taxon>Eukaryota</taxon>
        <taxon>Metazoa</taxon>
        <taxon>Ecdysozoa</taxon>
        <taxon>Tardigrada</taxon>
        <taxon>Eutardigrada</taxon>
        <taxon>Parachela</taxon>
        <taxon>Hypsibioidea</taxon>
        <taxon>Ramazzottiidae</taxon>
        <taxon>Ramazzottius</taxon>
    </lineage>
</organism>
<reference evidence="1 2" key="1">
    <citation type="journal article" date="2016" name="Nat. Commun.">
        <title>Extremotolerant tardigrade genome and improved radiotolerance of human cultured cells by tardigrade-unique protein.</title>
        <authorList>
            <person name="Hashimoto T."/>
            <person name="Horikawa D.D."/>
            <person name="Saito Y."/>
            <person name="Kuwahara H."/>
            <person name="Kozuka-Hata H."/>
            <person name="Shin-I T."/>
            <person name="Minakuchi Y."/>
            <person name="Ohishi K."/>
            <person name="Motoyama A."/>
            <person name="Aizu T."/>
            <person name="Enomoto A."/>
            <person name="Kondo K."/>
            <person name="Tanaka S."/>
            <person name="Hara Y."/>
            <person name="Koshikawa S."/>
            <person name="Sagara H."/>
            <person name="Miura T."/>
            <person name="Yokobori S."/>
            <person name="Miyagawa K."/>
            <person name="Suzuki Y."/>
            <person name="Kubo T."/>
            <person name="Oyama M."/>
            <person name="Kohara Y."/>
            <person name="Fujiyama A."/>
            <person name="Arakawa K."/>
            <person name="Katayama T."/>
            <person name="Toyoda A."/>
            <person name="Kunieda T."/>
        </authorList>
    </citation>
    <scope>NUCLEOTIDE SEQUENCE [LARGE SCALE GENOMIC DNA]</scope>
    <source>
        <strain evidence="1 2">YOKOZUNA-1</strain>
    </source>
</reference>